<dbReference type="CDD" id="cd00009">
    <property type="entry name" value="AAA"/>
    <property type="match status" value="1"/>
</dbReference>
<dbReference type="Gene3D" id="1.10.1780.10">
    <property type="entry name" value="Clp, N-terminal domain"/>
    <property type="match status" value="1"/>
</dbReference>
<proteinExistence type="predicted"/>
<feature type="domain" description="AAA+ ATPase" evidence="5">
    <location>
        <begin position="559"/>
        <end position="702"/>
    </location>
</feature>
<dbReference type="EMBL" id="VUOC01000002">
    <property type="protein sequence ID" value="KAA2243726.1"/>
    <property type="molecule type" value="Genomic_DNA"/>
</dbReference>
<dbReference type="Gene3D" id="3.40.50.300">
    <property type="entry name" value="P-loop containing nucleotide triphosphate hydrolases"/>
    <property type="match status" value="2"/>
</dbReference>
<dbReference type="GO" id="GO:0034605">
    <property type="term" value="P:cellular response to heat"/>
    <property type="evidence" value="ECO:0007669"/>
    <property type="project" value="TreeGrafter"/>
</dbReference>
<evidence type="ECO:0000259" key="5">
    <source>
        <dbReference type="SMART" id="SM00382"/>
    </source>
</evidence>
<evidence type="ECO:0000259" key="6">
    <source>
        <dbReference type="SMART" id="SM01086"/>
    </source>
</evidence>
<organism evidence="7 8">
    <name type="scientific">Chitinophaga agrisoli</name>
    <dbReference type="NCBI Taxonomy" id="2607653"/>
    <lineage>
        <taxon>Bacteria</taxon>
        <taxon>Pseudomonadati</taxon>
        <taxon>Bacteroidota</taxon>
        <taxon>Chitinophagia</taxon>
        <taxon>Chitinophagales</taxon>
        <taxon>Chitinophagaceae</taxon>
        <taxon>Chitinophaga</taxon>
    </lineage>
</organism>
<dbReference type="Pfam" id="PF00004">
    <property type="entry name" value="AAA"/>
    <property type="match status" value="1"/>
</dbReference>
<dbReference type="SMART" id="SM01086">
    <property type="entry name" value="ClpB_D2-small"/>
    <property type="match status" value="1"/>
</dbReference>
<dbReference type="InterPro" id="IPR019489">
    <property type="entry name" value="Clp_ATPase_C"/>
</dbReference>
<dbReference type="PANTHER" id="PTHR11638:SF18">
    <property type="entry name" value="HEAT SHOCK PROTEIN 104"/>
    <property type="match status" value="1"/>
</dbReference>
<dbReference type="GO" id="GO:0005524">
    <property type="term" value="F:ATP binding"/>
    <property type="evidence" value="ECO:0007669"/>
    <property type="project" value="UniProtKB-KW"/>
</dbReference>
<feature type="domain" description="AAA+ ATPase" evidence="5">
    <location>
        <begin position="203"/>
        <end position="347"/>
    </location>
</feature>
<dbReference type="FunFam" id="3.40.50.300:FF:000025">
    <property type="entry name" value="ATP-dependent Clp protease subunit"/>
    <property type="match status" value="1"/>
</dbReference>
<comment type="caution">
    <text evidence="7">The sequence shown here is derived from an EMBL/GenBank/DDBJ whole genome shotgun (WGS) entry which is preliminary data.</text>
</comment>
<sequence length="822" mass="91981">MTLATYATYTPEVQAAIRIAQAIAKEYHHARYTPAHLLKACLHKDAGLTSALQAMDLDIYYLEEWADVRLDNLPRSPRLVDEPGEDEQAAAVLQEADVQRLSQNLDATDAWSLLIALSTPGVGFSYEQLKTFPFTREQLLTHNTHNNKDKGAGNANGQTANTSRTPLKYVYRLTDPQRFAEKHALPGRDAEIRMMTEILTRKGRSSILIIGEGGVGKTSLADNLAHAIVQRQVSLLLQQTDIYALDYGAFIAGAAYKNELEDRLLQIIQQLKQNGRHILFIDNLHTLLDKQPGSGAGGIANILKAALGKGEIIVIGSSTPEGFRKLIEPDSLLRHCFETIALAEPDEALAARMIEAVLPAYEEYYRLKADAAVTLEAIRLARRYLKERCLPDSAINLLDRTMSAIRTLQDTGGQIVEQLQQQLDTIDVTAATARQELLWLHQLLMQRLSALITSRLQTEKDLFKTEDPQALKETLQDILQQLQSFTTTHTDEVNTIDLATIIAEATGIPLGKIQSQERERLVSMDLHLRKRVVGQDHALKTVAEAILESRSGLSRPGQPIGSFFFLGPTGTGKTELAKSLADFLFQDERCMIRFDMSEFKEEHSAALLYGAPPGYVGYEEGGLLVNKIRQQPYAVVLFDEIEKAHPSVFDIFLQIMDEGKLHDRLGKTGDFSNALILFTSNIGSDIIAQSFREGVIPQSQQLMEIMARHFRPEFLGRLTEIVPFGPIQQENVVKIFDIHLQHLLQLLEQQQISFEVSDNARQQLATLGYSPQYGARPLKEVIRSRLRKPLSRMIIEGALQKNMQVKLDVDETGELKWEVIQS</sequence>
<dbReference type="InterPro" id="IPR001270">
    <property type="entry name" value="ClpA/B"/>
</dbReference>
<dbReference type="Pfam" id="PF07724">
    <property type="entry name" value="AAA_2"/>
    <property type="match status" value="1"/>
</dbReference>
<dbReference type="InterPro" id="IPR004176">
    <property type="entry name" value="Clp_R_N"/>
</dbReference>
<evidence type="ECO:0000256" key="1">
    <source>
        <dbReference type="ARBA" id="ARBA00022737"/>
    </source>
</evidence>
<dbReference type="InterPro" id="IPR036628">
    <property type="entry name" value="Clp_N_dom_sf"/>
</dbReference>
<evidence type="ECO:0000313" key="7">
    <source>
        <dbReference type="EMBL" id="KAA2243726.1"/>
    </source>
</evidence>
<dbReference type="Proteomes" id="UP000324611">
    <property type="component" value="Unassembled WGS sequence"/>
</dbReference>
<dbReference type="Pfam" id="PF10431">
    <property type="entry name" value="ClpB_D2-small"/>
    <property type="match status" value="1"/>
</dbReference>
<dbReference type="GO" id="GO:0006508">
    <property type="term" value="P:proteolysis"/>
    <property type="evidence" value="ECO:0007669"/>
    <property type="project" value="UniProtKB-KW"/>
</dbReference>
<dbReference type="GO" id="GO:0005737">
    <property type="term" value="C:cytoplasm"/>
    <property type="evidence" value="ECO:0007669"/>
    <property type="project" value="TreeGrafter"/>
</dbReference>
<dbReference type="InterPro" id="IPR003593">
    <property type="entry name" value="AAA+_ATPase"/>
</dbReference>
<dbReference type="InterPro" id="IPR050130">
    <property type="entry name" value="ClpA_ClpB"/>
</dbReference>
<dbReference type="Pfam" id="PF02861">
    <property type="entry name" value="Clp_N"/>
    <property type="match status" value="1"/>
</dbReference>
<keyword evidence="1" id="KW-0677">Repeat</keyword>
<dbReference type="InterPro" id="IPR041546">
    <property type="entry name" value="ClpA/ClpB_AAA_lid"/>
</dbReference>
<keyword evidence="7" id="KW-0645">Protease</keyword>
<dbReference type="GO" id="GO:0008233">
    <property type="term" value="F:peptidase activity"/>
    <property type="evidence" value="ECO:0007669"/>
    <property type="project" value="UniProtKB-KW"/>
</dbReference>
<dbReference type="SMART" id="SM00382">
    <property type="entry name" value="AAA"/>
    <property type="match status" value="2"/>
</dbReference>
<dbReference type="GO" id="GO:0016887">
    <property type="term" value="F:ATP hydrolysis activity"/>
    <property type="evidence" value="ECO:0007669"/>
    <property type="project" value="InterPro"/>
</dbReference>
<evidence type="ECO:0000256" key="4">
    <source>
        <dbReference type="ARBA" id="ARBA00023186"/>
    </source>
</evidence>
<dbReference type="CDD" id="cd19499">
    <property type="entry name" value="RecA-like_ClpB_Hsp104-like"/>
    <property type="match status" value="1"/>
</dbReference>
<dbReference type="InterPro" id="IPR003959">
    <property type="entry name" value="ATPase_AAA_core"/>
</dbReference>
<dbReference type="AlphaFoldDB" id="A0A5B2VZM9"/>
<keyword evidence="2" id="KW-0547">Nucleotide-binding</keyword>
<keyword evidence="3 7" id="KW-0067">ATP-binding</keyword>
<keyword evidence="7" id="KW-0378">Hydrolase</keyword>
<dbReference type="SUPFAM" id="SSF52540">
    <property type="entry name" value="P-loop containing nucleoside triphosphate hydrolases"/>
    <property type="match status" value="2"/>
</dbReference>
<gene>
    <name evidence="7" type="ORF">F0L74_14705</name>
</gene>
<name>A0A5B2VZM9_9BACT</name>
<dbReference type="RefSeq" id="WP_149838601.1">
    <property type="nucleotide sequence ID" value="NZ_VUOC01000002.1"/>
</dbReference>
<feature type="domain" description="Clp ATPase C-terminal" evidence="6">
    <location>
        <begin position="727"/>
        <end position="817"/>
    </location>
</feature>
<reference evidence="7 8" key="2">
    <citation type="submission" date="2019-09" db="EMBL/GenBank/DDBJ databases">
        <authorList>
            <person name="Jin C."/>
        </authorList>
    </citation>
    <scope>NUCLEOTIDE SEQUENCE [LARGE SCALE GENOMIC DNA]</scope>
    <source>
        <strain evidence="7 8">BN140078</strain>
    </source>
</reference>
<dbReference type="Pfam" id="PF17871">
    <property type="entry name" value="AAA_lid_9"/>
    <property type="match status" value="1"/>
</dbReference>
<dbReference type="PRINTS" id="PR00300">
    <property type="entry name" value="CLPPROTEASEA"/>
</dbReference>
<evidence type="ECO:0000256" key="2">
    <source>
        <dbReference type="ARBA" id="ARBA00022741"/>
    </source>
</evidence>
<dbReference type="Gene3D" id="1.10.8.60">
    <property type="match status" value="2"/>
</dbReference>
<evidence type="ECO:0000256" key="3">
    <source>
        <dbReference type="ARBA" id="ARBA00022840"/>
    </source>
</evidence>
<protein>
    <submittedName>
        <fullName evidence="7">ATP-dependent Clp protease ATP-binding subunit</fullName>
    </submittedName>
</protein>
<accession>A0A5B2VZM9</accession>
<keyword evidence="8" id="KW-1185">Reference proteome</keyword>
<dbReference type="InterPro" id="IPR027417">
    <property type="entry name" value="P-loop_NTPase"/>
</dbReference>
<dbReference type="PANTHER" id="PTHR11638">
    <property type="entry name" value="ATP-DEPENDENT CLP PROTEASE"/>
    <property type="match status" value="1"/>
</dbReference>
<evidence type="ECO:0000313" key="8">
    <source>
        <dbReference type="Proteomes" id="UP000324611"/>
    </source>
</evidence>
<reference evidence="7 8" key="1">
    <citation type="submission" date="2019-09" db="EMBL/GenBank/DDBJ databases">
        <title>Chitinophaga ginsengihumi sp. nov., isolated from soil of ginseng rhizosphere.</title>
        <authorList>
            <person name="Lee J."/>
        </authorList>
    </citation>
    <scope>NUCLEOTIDE SEQUENCE [LARGE SCALE GENOMIC DNA]</scope>
    <source>
        <strain evidence="7 8">BN140078</strain>
    </source>
</reference>
<dbReference type="SUPFAM" id="SSF81923">
    <property type="entry name" value="Double Clp-N motif"/>
    <property type="match status" value="1"/>
</dbReference>
<keyword evidence="4" id="KW-0143">Chaperone</keyword>